<comment type="caution">
    <text evidence="2">The sequence shown here is derived from an EMBL/GenBank/DDBJ whole genome shotgun (WGS) entry which is preliminary data.</text>
</comment>
<proteinExistence type="predicted"/>
<organism evidence="2">
    <name type="scientific">Salmonella newport</name>
    <dbReference type="NCBI Taxonomy" id="108619"/>
    <lineage>
        <taxon>Bacteria</taxon>
        <taxon>Pseudomonadati</taxon>
        <taxon>Pseudomonadota</taxon>
        <taxon>Gammaproteobacteria</taxon>
        <taxon>Enterobacterales</taxon>
        <taxon>Enterobacteriaceae</taxon>
        <taxon>Salmonella</taxon>
    </lineage>
</organism>
<name>A0A5W1Z8C4_SALNE</name>
<feature type="non-terminal residue" evidence="2">
    <location>
        <position position="1"/>
    </location>
</feature>
<dbReference type="EMBL" id="AAHHZF010000055">
    <property type="protein sequence ID" value="EBW3121816.1"/>
    <property type="molecule type" value="Genomic_DNA"/>
</dbReference>
<evidence type="ECO:0000313" key="2">
    <source>
        <dbReference type="EMBL" id="EBW3121816.1"/>
    </source>
</evidence>
<accession>A0A5W1Z8C4</accession>
<protein>
    <submittedName>
        <fullName evidence="2">DUF2919 domain-containing protein</fullName>
    </submittedName>
</protein>
<reference evidence="2" key="1">
    <citation type="submission" date="2018-06" db="EMBL/GenBank/DDBJ databases">
        <authorList>
            <person name="Ashton P.M."/>
            <person name="Dallman T."/>
            <person name="Nair S."/>
            <person name="De Pinna E."/>
            <person name="Peters T."/>
            <person name="Grant K."/>
        </authorList>
    </citation>
    <scope>NUCLEOTIDE SEQUENCE</scope>
    <source>
        <strain evidence="2">253904</strain>
    </source>
</reference>
<feature type="region of interest" description="Disordered" evidence="1">
    <location>
        <begin position="1"/>
        <end position="41"/>
    </location>
</feature>
<dbReference type="AlphaFoldDB" id="A0A5W1Z8C4"/>
<evidence type="ECO:0000256" key="1">
    <source>
        <dbReference type="SAM" id="MobiDB-lite"/>
    </source>
</evidence>
<gene>
    <name evidence="2" type="ORF">DPD27_26160</name>
</gene>
<sequence>FSGPGRFAANEGGCATGGDEDVRKSVYSGGQTPGLPADREF</sequence>